<dbReference type="InterPro" id="IPR000292">
    <property type="entry name" value="For/NO2_transpt"/>
</dbReference>
<dbReference type="Pfam" id="PF01226">
    <property type="entry name" value="Form_Nir_trans"/>
    <property type="match status" value="1"/>
</dbReference>
<keyword evidence="3 6" id="KW-1133">Transmembrane helix</keyword>
<sequence length="270" mass="28675">MAETSQQELTEDQQKEAEQRSSVTVHVVHEAVRREGEEELKRSSSALAWSGLAAGLSMGFSAIAEGLIRSRLPDAPWRPLLTTMGYSAGFLLVVLGRQQLFTENTLTPMLPLFSNRDGATLRNVARLWVVVLAANMVGALVIAWVLAATGALPPEVKRALSDIARESSGLGFGVVLLRGVFAGWLIAMLVWMLPFAEGARFFVVLGMTWLIGLGGFSHVVAGAVEALYLAVSGAGTWEGAILGYIVPALIGNILGGVTLVAVINHAQVVS</sequence>
<feature type="transmembrane region" description="Helical" evidence="6">
    <location>
        <begin position="127"/>
        <end position="149"/>
    </location>
</feature>
<dbReference type="PANTHER" id="PTHR30520:SF2">
    <property type="entry name" value="INNER MEMBRANE PROTEIN YFDC"/>
    <property type="match status" value="1"/>
</dbReference>
<dbReference type="OrthoDB" id="9786493at2"/>
<comment type="subcellular location">
    <subcellularLocation>
        <location evidence="1">Membrane</location>
        <topology evidence="1">Multi-pass membrane protein</topology>
    </subcellularLocation>
</comment>
<evidence type="ECO:0000256" key="2">
    <source>
        <dbReference type="ARBA" id="ARBA00022692"/>
    </source>
</evidence>
<dbReference type="AlphaFoldDB" id="Q028D0"/>
<dbReference type="PANTHER" id="PTHR30520">
    <property type="entry name" value="FORMATE TRANSPORTER-RELATED"/>
    <property type="match status" value="1"/>
</dbReference>
<evidence type="ECO:0000313" key="7">
    <source>
        <dbReference type="EMBL" id="ABJ82627.1"/>
    </source>
</evidence>
<dbReference type="InterPro" id="IPR023271">
    <property type="entry name" value="Aquaporin-like"/>
</dbReference>
<dbReference type="KEGG" id="sus:Acid_1637"/>
<proteinExistence type="predicted"/>
<dbReference type="GO" id="GO:0015499">
    <property type="term" value="F:formate transmembrane transporter activity"/>
    <property type="evidence" value="ECO:0007669"/>
    <property type="project" value="TreeGrafter"/>
</dbReference>
<dbReference type="HOGENOM" id="CLU_061519_1_0_0"/>
<evidence type="ECO:0000256" key="1">
    <source>
        <dbReference type="ARBA" id="ARBA00004141"/>
    </source>
</evidence>
<evidence type="ECO:0000256" key="6">
    <source>
        <dbReference type="SAM" id="Phobius"/>
    </source>
</evidence>
<keyword evidence="2 6" id="KW-0812">Transmembrane</keyword>
<feature type="region of interest" description="Disordered" evidence="5">
    <location>
        <begin position="1"/>
        <end position="23"/>
    </location>
</feature>
<feature type="transmembrane region" description="Helical" evidence="6">
    <location>
        <begin position="46"/>
        <end position="68"/>
    </location>
</feature>
<name>Q028D0_SOLUE</name>
<feature type="transmembrane region" description="Helical" evidence="6">
    <location>
        <begin position="170"/>
        <end position="193"/>
    </location>
</feature>
<keyword evidence="4 6" id="KW-0472">Membrane</keyword>
<evidence type="ECO:0000256" key="3">
    <source>
        <dbReference type="ARBA" id="ARBA00022989"/>
    </source>
</evidence>
<dbReference type="InParanoid" id="Q028D0"/>
<evidence type="ECO:0000256" key="4">
    <source>
        <dbReference type="ARBA" id="ARBA00023136"/>
    </source>
</evidence>
<evidence type="ECO:0000256" key="5">
    <source>
        <dbReference type="SAM" id="MobiDB-lite"/>
    </source>
</evidence>
<feature type="transmembrane region" description="Helical" evidence="6">
    <location>
        <begin position="199"/>
        <end position="229"/>
    </location>
</feature>
<dbReference type="eggNOG" id="COG2116">
    <property type="taxonomic scope" value="Bacteria"/>
</dbReference>
<dbReference type="Gene3D" id="1.20.1080.10">
    <property type="entry name" value="Glycerol uptake facilitator protein"/>
    <property type="match status" value="1"/>
</dbReference>
<reference evidence="7" key="1">
    <citation type="submission" date="2006-10" db="EMBL/GenBank/DDBJ databases">
        <title>Complete sequence of Solibacter usitatus Ellin6076.</title>
        <authorList>
            <consortium name="US DOE Joint Genome Institute"/>
            <person name="Copeland A."/>
            <person name="Lucas S."/>
            <person name="Lapidus A."/>
            <person name="Barry K."/>
            <person name="Detter J.C."/>
            <person name="Glavina del Rio T."/>
            <person name="Hammon N."/>
            <person name="Israni S."/>
            <person name="Dalin E."/>
            <person name="Tice H."/>
            <person name="Pitluck S."/>
            <person name="Thompson L.S."/>
            <person name="Brettin T."/>
            <person name="Bruce D."/>
            <person name="Han C."/>
            <person name="Tapia R."/>
            <person name="Gilna P."/>
            <person name="Schmutz J."/>
            <person name="Larimer F."/>
            <person name="Land M."/>
            <person name="Hauser L."/>
            <person name="Kyrpides N."/>
            <person name="Mikhailova N."/>
            <person name="Janssen P.H."/>
            <person name="Kuske C.R."/>
            <person name="Richardson P."/>
        </authorList>
    </citation>
    <scope>NUCLEOTIDE SEQUENCE</scope>
    <source>
        <strain evidence="7">Ellin6076</strain>
    </source>
</reference>
<feature type="transmembrane region" description="Helical" evidence="6">
    <location>
        <begin position="241"/>
        <end position="263"/>
    </location>
</feature>
<dbReference type="EMBL" id="CP000473">
    <property type="protein sequence ID" value="ABJ82627.1"/>
    <property type="molecule type" value="Genomic_DNA"/>
</dbReference>
<protein>
    <submittedName>
        <fullName evidence="7">Uncharacterized protein</fullName>
    </submittedName>
</protein>
<dbReference type="FunCoup" id="Q028D0">
    <property type="interactions" value="13"/>
</dbReference>
<gene>
    <name evidence="7" type="ordered locus">Acid_1637</name>
</gene>
<dbReference type="STRING" id="234267.Acid_1637"/>
<organism evidence="7">
    <name type="scientific">Solibacter usitatus (strain Ellin6076)</name>
    <dbReference type="NCBI Taxonomy" id="234267"/>
    <lineage>
        <taxon>Bacteria</taxon>
        <taxon>Pseudomonadati</taxon>
        <taxon>Acidobacteriota</taxon>
        <taxon>Terriglobia</taxon>
        <taxon>Bryobacterales</taxon>
        <taxon>Solibacteraceae</taxon>
        <taxon>Candidatus Solibacter</taxon>
    </lineage>
</organism>
<accession>Q028D0</accession>
<feature type="transmembrane region" description="Helical" evidence="6">
    <location>
        <begin position="80"/>
        <end position="100"/>
    </location>
</feature>
<dbReference type="GO" id="GO:0005886">
    <property type="term" value="C:plasma membrane"/>
    <property type="evidence" value="ECO:0007669"/>
    <property type="project" value="TreeGrafter"/>
</dbReference>